<reference evidence="5 6" key="1">
    <citation type="journal article" date="2025" name="Microbiol. Resour. Announc.">
        <title>Draft genome sequences for Neonectria magnoliae and Neonectria punicea, canker pathogens of Liriodendron tulipifera and Acer saccharum in West Virginia.</title>
        <authorList>
            <person name="Petronek H.M."/>
            <person name="Kasson M.T."/>
            <person name="Metheny A.M."/>
            <person name="Stauder C.M."/>
            <person name="Lovett B."/>
            <person name="Lynch S.C."/>
            <person name="Garnas J.R."/>
            <person name="Kasson L.R."/>
            <person name="Stajich J.E."/>
        </authorList>
    </citation>
    <scope>NUCLEOTIDE SEQUENCE [LARGE SCALE GENOMIC DNA]</scope>
    <source>
        <strain evidence="5 6">NRRL 64653</strain>
    </source>
</reference>
<evidence type="ECO:0000256" key="4">
    <source>
        <dbReference type="SAM" id="MobiDB-lite"/>
    </source>
</evidence>
<comment type="caution">
    <text evidence="5">The sequence shown here is derived from an EMBL/GenBank/DDBJ whole genome shotgun (WGS) entry which is preliminary data.</text>
</comment>
<dbReference type="PANTHER" id="PTHR47424:SF5">
    <property type="entry name" value="ZN(II)2CYS6 TRANSCRIPTION FACTOR (EUROFUNG)"/>
    <property type="match status" value="1"/>
</dbReference>
<name>A0ABR1H052_9HYPO</name>
<evidence type="ECO:0000313" key="5">
    <source>
        <dbReference type="EMBL" id="KAK7414446.1"/>
    </source>
</evidence>
<dbReference type="Proteomes" id="UP001498476">
    <property type="component" value="Unassembled WGS sequence"/>
</dbReference>
<sequence length="210" mass="22843">MEPPPAAASPGELEDTHDSPKESDEEESGEERHWEESAQNSATIAASDDINAIGLAGDRHRRSYLGITSVSAVLRALFRLCPAAKDFTVEQAKTWPEVQQNESRAFVANPALGIPPASDSLREQRYVGFYFDHIHAITPLLHEESFRATFAAGDCQSQAWLGLRSMVLTLGSIASGSDTAHVQYYNQARSLIDLDSLGSGNLETLQALCL</sequence>
<evidence type="ECO:0000313" key="6">
    <source>
        <dbReference type="Proteomes" id="UP001498476"/>
    </source>
</evidence>
<accession>A0ABR1H052</accession>
<evidence type="ECO:0000256" key="2">
    <source>
        <dbReference type="ARBA" id="ARBA00023163"/>
    </source>
</evidence>
<dbReference type="EMBL" id="JAZAVJ010000103">
    <property type="protein sequence ID" value="KAK7414446.1"/>
    <property type="molecule type" value="Genomic_DNA"/>
</dbReference>
<feature type="region of interest" description="Disordered" evidence="4">
    <location>
        <begin position="1"/>
        <end position="41"/>
    </location>
</feature>
<gene>
    <name evidence="5" type="ORF">QQX98_006725</name>
</gene>
<proteinExistence type="predicted"/>
<keyword evidence="2" id="KW-0804">Transcription</keyword>
<evidence type="ECO:0000256" key="1">
    <source>
        <dbReference type="ARBA" id="ARBA00023015"/>
    </source>
</evidence>
<organism evidence="5 6">
    <name type="scientific">Neonectria punicea</name>
    <dbReference type="NCBI Taxonomy" id="979145"/>
    <lineage>
        <taxon>Eukaryota</taxon>
        <taxon>Fungi</taxon>
        <taxon>Dikarya</taxon>
        <taxon>Ascomycota</taxon>
        <taxon>Pezizomycotina</taxon>
        <taxon>Sordariomycetes</taxon>
        <taxon>Hypocreomycetidae</taxon>
        <taxon>Hypocreales</taxon>
        <taxon>Nectriaceae</taxon>
        <taxon>Neonectria</taxon>
    </lineage>
</organism>
<keyword evidence="6" id="KW-1185">Reference proteome</keyword>
<protein>
    <submittedName>
        <fullName evidence="5">Uncharacterized protein</fullName>
    </submittedName>
</protein>
<evidence type="ECO:0000256" key="3">
    <source>
        <dbReference type="ARBA" id="ARBA00023242"/>
    </source>
</evidence>
<keyword evidence="3" id="KW-0539">Nucleus</keyword>
<keyword evidence="1" id="KW-0805">Transcription regulation</keyword>
<dbReference type="PANTHER" id="PTHR47424">
    <property type="entry name" value="REGULATORY PROTEIN GAL4"/>
    <property type="match status" value="1"/>
</dbReference>
<dbReference type="InterPro" id="IPR051127">
    <property type="entry name" value="Fungal_SecMet_Regulators"/>
</dbReference>
<dbReference type="CDD" id="cd12148">
    <property type="entry name" value="fungal_TF_MHR"/>
    <property type="match status" value="1"/>
</dbReference>